<gene>
    <name evidence="4" type="ordered locus">AciPR4_1707</name>
</gene>
<evidence type="ECO:0000313" key="4">
    <source>
        <dbReference type="EMBL" id="ADV82514.1"/>
    </source>
</evidence>
<dbReference type="OrthoDB" id="9770871at2"/>
<protein>
    <submittedName>
        <fullName evidence="4">Phosphoesterase</fullName>
    </submittedName>
</protein>
<dbReference type="Gene3D" id="3.40.720.10">
    <property type="entry name" value="Alkaline Phosphatase, subunit A"/>
    <property type="match status" value="2"/>
</dbReference>
<evidence type="ECO:0000256" key="1">
    <source>
        <dbReference type="ARBA" id="ARBA00022801"/>
    </source>
</evidence>
<dbReference type="EMBL" id="CP002467">
    <property type="protein sequence ID" value="ADV82514.1"/>
    <property type="molecule type" value="Genomic_DNA"/>
</dbReference>
<sequence>MRVSTRATPRFLKFFSLPLLAYSVSASSQAREVELAPASSKQLKPYLIDPARQPAISQEAKLKLLRSKVKHVFILFQENRAFDFYFGTYPGAEGLFSHPADQTPGFTQPIVNVDGTIGSVTAFRIPTTVQDIHGKTVPLYPADIASVNHSHVGIARKLNLDANLVARNDLYAVTEEGITLTNGRPSKFPSLERKQFGELVMSHVDCDTVPFLWNYADRFTLFDQFFDTVIGPSGPNAVAMIAGQSGETQWMLHPELAEPKDGSALPMVANALPYWGSMLDLDHRMPQPTPSKRPLPNLTFATLPLSFMGDEIELTTSKDRDPALDLPDVKEDIAKIAGHGVAAVKWGWYQQGYDHEPTDVNEVASHKGYVIHHNGPAYFGYIANNPDVTKHLHGLAEFFDDVKSQRLPESGVFYVRGGYGNLKGTHPMDPNPRLAGIFSGNDDHPGYSDSQISQALLAEEINAIARSPYWKDSVILIAYDESDGLYDHTRPRVRSHDAAGLPLDQGPRIPSILISPYGVAHGISHQPAEHSSIIKMVDELFGLIPLADLPDEERGRQIGKDKFGQNDLGPADDKVPGVGDMLSGFDTLRLMGKRKPLPAEYAIIPDAELDAFPHRKGEGCKALGIQPTDFGKPNPVPADFNPRPDTSPGIPTSGNWIP</sequence>
<dbReference type="STRING" id="401053.AciPR4_1707"/>
<organism evidence="4 5">
    <name type="scientific">Terriglobus saanensis (strain ATCC BAA-1853 / DSM 23119 / SP1PR4)</name>
    <dbReference type="NCBI Taxonomy" id="401053"/>
    <lineage>
        <taxon>Bacteria</taxon>
        <taxon>Pseudomonadati</taxon>
        <taxon>Acidobacteriota</taxon>
        <taxon>Terriglobia</taxon>
        <taxon>Terriglobales</taxon>
        <taxon>Acidobacteriaceae</taxon>
        <taxon>Terriglobus</taxon>
    </lineage>
</organism>
<feature type="chain" id="PRO_5003228963" evidence="3">
    <location>
        <begin position="31"/>
        <end position="658"/>
    </location>
</feature>
<name>E8V423_TERSS</name>
<dbReference type="Pfam" id="PF04185">
    <property type="entry name" value="Phosphoesterase"/>
    <property type="match status" value="1"/>
</dbReference>
<dbReference type="InterPro" id="IPR017850">
    <property type="entry name" value="Alkaline_phosphatase_core_sf"/>
</dbReference>
<evidence type="ECO:0000256" key="3">
    <source>
        <dbReference type="SAM" id="SignalP"/>
    </source>
</evidence>
<dbReference type="GO" id="GO:0009395">
    <property type="term" value="P:phospholipid catabolic process"/>
    <property type="evidence" value="ECO:0007669"/>
    <property type="project" value="TreeGrafter"/>
</dbReference>
<dbReference type="AlphaFoldDB" id="E8V423"/>
<dbReference type="InterPro" id="IPR007312">
    <property type="entry name" value="Phosphoesterase"/>
</dbReference>
<dbReference type="HOGENOM" id="CLU_422601_0_0_0"/>
<dbReference type="GO" id="GO:0042578">
    <property type="term" value="F:phosphoric ester hydrolase activity"/>
    <property type="evidence" value="ECO:0007669"/>
    <property type="project" value="UniProtKB-ARBA"/>
</dbReference>
<reference evidence="4 5" key="1">
    <citation type="journal article" date="2012" name="Stand. Genomic Sci.">
        <title>Complete genome sequence of Terriglobus saanensis type strain SP1PR4(T), an Acidobacteria from tundra soil.</title>
        <authorList>
            <person name="Rawat S.R."/>
            <person name="Mannisto M.K."/>
            <person name="Starovoytov V."/>
            <person name="Goodwin L."/>
            <person name="Nolan M."/>
            <person name="Hauser L."/>
            <person name="Land M."/>
            <person name="Davenport K.W."/>
            <person name="Woyke T."/>
            <person name="Haggblom M.M."/>
        </authorList>
    </citation>
    <scope>NUCLEOTIDE SEQUENCE</scope>
    <source>
        <strain evidence="5">ATCC BAA-1853 / DSM 23119 / SP1PR4</strain>
    </source>
</reference>
<dbReference type="PANTHER" id="PTHR31956">
    <property type="entry name" value="NON-SPECIFIC PHOSPHOLIPASE C4-RELATED"/>
    <property type="match status" value="1"/>
</dbReference>
<feature type="compositionally biased region" description="Polar residues" evidence="2">
    <location>
        <begin position="649"/>
        <end position="658"/>
    </location>
</feature>
<feature type="signal peptide" evidence="3">
    <location>
        <begin position="1"/>
        <end position="30"/>
    </location>
</feature>
<dbReference type="Proteomes" id="UP000006844">
    <property type="component" value="Chromosome"/>
</dbReference>
<evidence type="ECO:0000256" key="2">
    <source>
        <dbReference type="SAM" id="MobiDB-lite"/>
    </source>
</evidence>
<dbReference type="RefSeq" id="WP_013568247.1">
    <property type="nucleotide sequence ID" value="NC_014963.1"/>
</dbReference>
<proteinExistence type="predicted"/>
<evidence type="ECO:0000313" key="5">
    <source>
        <dbReference type="Proteomes" id="UP000006844"/>
    </source>
</evidence>
<keyword evidence="1" id="KW-0378">Hydrolase</keyword>
<dbReference type="PANTHER" id="PTHR31956:SF1">
    <property type="entry name" value="NON-SPECIFIC PHOSPHOLIPASE C1"/>
    <property type="match status" value="1"/>
</dbReference>
<dbReference type="eggNOG" id="COG3511">
    <property type="taxonomic scope" value="Bacteria"/>
</dbReference>
<keyword evidence="3" id="KW-0732">Signal</keyword>
<accession>E8V423</accession>
<dbReference type="KEGG" id="tsa:AciPR4_1707"/>
<keyword evidence="5" id="KW-1185">Reference proteome</keyword>
<feature type="region of interest" description="Disordered" evidence="2">
    <location>
        <begin position="624"/>
        <end position="658"/>
    </location>
</feature>